<organism evidence="3 4">
    <name type="scientific">Lacticaseibacillus paracasei NRIC 0644</name>
    <dbReference type="NCBI Taxonomy" id="1435038"/>
    <lineage>
        <taxon>Bacteria</taxon>
        <taxon>Bacillati</taxon>
        <taxon>Bacillota</taxon>
        <taxon>Bacilli</taxon>
        <taxon>Lactobacillales</taxon>
        <taxon>Lactobacillaceae</taxon>
        <taxon>Lacticaseibacillus</taxon>
    </lineage>
</organism>
<dbReference type="Pfam" id="PF01968">
    <property type="entry name" value="Hydantoinase_A"/>
    <property type="match status" value="1"/>
</dbReference>
<gene>
    <name evidence="3" type="ORF">LC0644_0613</name>
</gene>
<evidence type="ECO:0000259" key="1">
    <source>
        <dbReference type="Pfam" id="PF01968"/>
    </source>
</evidence>
<name>A0A0C9PVI4_LACPA</name>
<dbReference type="InterPro" id="IPR002821">
    <property type="entry name" value="Hydantoinase_A"/>
</dbReference>
<dbReference type="Pfam" id="PF05378">
    <property type="entry name" value="Hydant_A_N"/>
    <property type="match status" value="1"/>
</dbReference>
<dbReference type="PANTHER" id="PTHR11365">
    <property type="entry name" value="5-OXOPROLINASE RELATED"/>
    <property type="match status" value="1"/>
</dbReference>
<dbReference type="Gene3D" id="3.30.420.40">
    <property type="match status" value="1"/>
</dbReference>
<dbReference type="InterPro" id="IPR008040">
    <property type="entry name" value="Hydant_A_N"/>
</dbReference>
<dbReference type="Proteomes" id="UP000032552">
    <property type="component" value="Unassembled WGS sequence"/>
</dbReference>
<dbReference type="PANTHER" id="PTHR11365:SF10">
    <property type="entry name" value="HYDANTOINASE_OXOPROLINASE"/>
    <property type="match status" value="1"/>
</dbReference>
<proteinExistence type="predicted"/>
<feature type="domain" description="Hydantoinase/oxoprolinase N-terminal" evidence="2">
    <location>
        <begin position="3"/>
        <end position="170"/>
    </location>
</feature>
<dbReference type="SUPFAM" id="SSF53067">
    <property type="entry name" value="Actin-like ATPase domain"/>
    <property type="match status" value="2"/>
</dbReference>
<accession>A0A0C9PVI4</accession>
<dbReference type="EMBL" id="BAYM01000038">
    <property type="protein sequence ID" value="GAN36024.1"/>
    <property type="molecule type" value="Genomic_DNA"/>
</dbReference>
<sequence length="518" mass="54603">MYRLGIDVGGTNTDAIILDDQQHVINSVKRHTTKDIQTGISNAIQAVLADQALDLDQISKAMLGTTQITNAIVERKHIARVGVLRLAYPATEAIPPYTAWPEDLVAKLSGKYAIVKGGYEYDGQVLNELDPEEINGILAKWRGEVDSIAIIGVFAALRVDQEQAAAELVHAAYGADFPVTVSHEVGSLGLIERENAAILNAGLFRVIENTVDGFEQALATSGIKHASLYLTQNDGTLMTADYARHFPILTIGSGPTNSIRGAAYLSHLKNAIVVDIGGTTTDLGVLQAGFPRESSIAVSVGGVATNFRMPDIMSIGLGGGSIVRQQQDGSVTVGPDSVGYKITDEALTFGGNIITATDIAVRLGLSDVGDPQLTKQIPLKFAQAALQTISDMIAVAIDKMKTSAEPATVILVGGGAIIAPHRLEGVGKLVRDPLGGVANAIGASISQVSGEYGRIYPYNQIPRDKAMADAKEKATAAAIESGADETTIEVVEVDEVPLAYHPENANRVKIKVVGNLAK</sequence>
<dbReference type="InterPro" id="IPR045079">
    <property type="entry name" value="Oxoprolinase-like"/>
</dbReference>
<dbReference type="AlphaFoldDB" id="A0A0C9PVI4"/>
<dbReference type="InterPro" id="IPR043129">
    <property type="entry name" value="ATPase_NBD"/>
</dbReference>
<evidence type="ECO:0000259" key="2">
    <source>
        <dbReference type="Pfam" id="PF05378"/>
    </source>
</evidence>
<comment type="caution">
    <text evidence="3">The sequence shown here is derived from an EMBL/GenBank/DDBJ whole genome shotgun (WGS) entry which is preliminary data.</text>
</comment>
<reference evidence="4" key="1">
    <citation type="submission" date="2014-05" db="EMBL/GenBank/DDBJ databases">
        <title>Whole genome sequencing of Lactobacillus casei NRIC0644.</title>
        <authorList>
            <person name="Atarashi H."/>
            <person name="Yoshida Y."/>
            <person name="Fujimura S."/>
            <person name="Tanaka N."/>
            <person name="Shiwa Y."/>
            <person name="Yoshikawa H."/>
            <person name="Okada S."/>
            <person name="Nakagawa J."/>
        </authorList>
    </citation>
    <scope>NUCLEOTIDE SEQUENCE [LARGE SCALE GENOMIC DNA]</scope>
    <source>
        <strain evidence="4">NRIC0644</strain>
    </source>
</reference>
<evidence type="ECO:0000313" key="4">
    <source>
        <dbReference type="Proteomes" id="UP000032552"/>
    </source>
</evidence>
<evidence type="ECO:0000313" key="3">
    <source>
        <dbReference type="EMBL" id="GAN36024.1"/>
    </source>
</evidence>
<protein>
    <submittedName>
        <fullName evidence="3">Hydantoinase/oxoprolinase</fullName>
    </submittedName>
</protein>
<dbReference type="RefSeq" id="WP_045625163.1">
    <property type="nucleotide sequence ID" value="NZ_BAYM01000038.1"/>
</dbReference>
<dbReference type="GO" id="GO:0016787">
    <property type="term" value="F:hydrolase activity"/>
    <property type="evidence" value="ECO:0007669"/>
    <property type="project" value="InterPro"/>
</dbReference>
<feature type="domain" description="Hydantoinase A/oxoprolinase" evidence="1">
    <location>
        <begin position="193"/>
        <end position="364"/>
    </location>
</feature>